<reference evidence="1 2" key="1">
    <citation type="submission" date="2024-09" db="EMBL/GenBank/DDBJ databases">
        <title>The Natural Products Discovery Center: Release of the First 8490 Sequenced Strains for Exploring Actinobacteria Biosynthetic Diversity.</title>
        <authorList>
            <person name="Kalkreuter E."/>
            <person name="Kautsar S.A."/>
            <person name="Yang D."/>
            <person name="Bader C.D."/>
            <person name="Teijaro C.N."/>
            <person name="Fluegel L."/>
            <person name="Davis C.M."/>
            <person name="Simpson J.R."/>
            <person name="Lauterbach L."/>
            <person name="Steele A.D."/>
            <person name="Gui C."/>
            <person name="Meng S."/>
            <person name="Li G."/>
            <person name="Viehrig K."/>
            <person name="Ye F."/>
            <person name="Su P."/>
            <person name="Kiefer A.F."/>
            <person name="Nichols A."/>
            <person name="Cepeda A.J."/>
            <person name="Yan W."/>
            <person name="Fan B."/>
            <person name="Jiang Y."/>
            <person name="Adhikari A."/>
            <person name="Zheng C.-J."/>
            <person name="Schuster L."/>
            <person name="Cowan T.M."/>
            <person name="Smanski M.J."/>
            <person name="Chevrette M.G."/>
            <person name="De Carvalho L.P.S."/>
            <person name="Shen B."/>
        </authorList>
    </citation>
    <scope>NUCLEOTIDE SEQUENCE [LARGE SCALE GENOMIC DNA]</scope>
    <source>
        <strain evidence="1 2">NPDC058753</strain>
    </source>
</reference>
<keyword evidence="2" id="KW-1185">Reference proteome</keyword>
<accession>A0ABW6GUX5</accession>
<evidence type="ECO:0000313" key="2">
    <source>
        <dbReference type="Proteomes" id="UP001599542"/>
    </source>
</evidence>
<sequence length="125" mass="13438">MGDGKNGTLTVEVAGRGRGKFRVHAGRTVLDRARTGHRTSFVLAPGPHRIQLRQGLDRSNTVTVDVPADGRVRVGARRTWYEALLSLPPLLSLVLDRGRPLLGLLPLPAAAAVPGVTVRLRVVEP</sequence>
<organism evidence="1 2">
    <name type="scientific">Kitasatospora phosalacinea</name>
    <dbReference type="NCBI Taxonomy" id="2065"/>
    <lineage>
        <taxon>Bacteria</taxon>
        <taxon>Bacillati</taxon>
        <taxon>Actinomycetota</taxon>
        <taxon>Actinomycetes</taxon>
        <taxon>Kitasatosporales</taxon>
        <taxon>Streptomycetaceae</taxon>
        <taxon>Kitasatospora</taxon>
    </lineage>
</organism>
<proteinExistence type="predicted"/>
<dbReference type="EMBL" id="JBHYPX010000094">
    <property type="protein sequence ID" value="MFE1356575.1"/>
    <property type="molecule type" value="Genomic_DNA"/>
</dbReference>
<evidence type="ECO:0008006" key="3">
    <source>
        <dbReference type="Google" id="ProtNLM"/>
    </source>
</evidence>
<evidence type="ECO:0000313" key="1">
    <source>
        <dbReference type="EMBL" id="MFE1356575.1"/>
    </source>
</evidence>
<dbReference type="Proteomes" id="UP001599542">
    <property type="component" value="Unassembled WGS sequence"/>
</dbReference>
<name>A0ABW6GUX5_9ACTN</name>
<comment type="caution">
    <text evidence="1">The sequence shown here is derived from an EMBL/GenBank/DDBJ whole genome shotgun (WGS) entry which is preliminary data.</text>
</comment>
<protein>
    <recommendedName>
        <fullName evidence="3">PEGA domain-containing protein</fullName>
    </recommendedName>
</protein>
<dbReference type="RefSeq" id="WP_380329911.1">
    <property type="nucleotide sequence ID" value="NZ_JBHYPW010000062.1"/>
</dbReference>
<gene>
    <name evidence="1" type="ORF">ACFW6T_31835</name>
</gene>